<dbReference type="AlphaFoldDB" id="A0A841R927"/>
<protein>
    <submittedName>
        <fullName evidence="3">Multicomponent Na+:H+ antiporter subunit G</fullName>
    </submittedName>
</protein>
<keyword evidence="4" id="KW-1185">Reference proteome</keyword>
<dbReference type="NCBIfam" id="TIGR01300">
    <property type="entry name" value="CPA3_mnhG_phaG"/>
    <property type="match status" value="1"/>
</dbReference>
<organism evidence="3 4">
    <name type="scientific">Spirochaeta isovalerica</name>
    <dbReference type="NCBI Taxonomy" id="150"/>
    <lineage>
        <taxon>Bacteria</taxon>
        <taxon>Pseudomonadati</taxon>
        <taxon>Spirochaetota</taxon>
        <taxon>Spirochaetia</taxon>
        <taxon>Spirochaetales</taxon>
        <taxon>Spirochaetaceae</taxon>
        <taxon>Spirochaeta</taxon>
    </lineage>
</organism>
<dbReference type="PANTHER" id="PTHR34703:SF1">
    <property type="entry name" value="ANTIPORTER SUBUNIT MNHG2-RELATED"/>
    <property type="match status" value="1"/>
</dbReference>
<comment type="caution">
    <text evidence="3">The sequence shown here is derived from an EMBL/GenBank/DDBJ whole genome shotgun (WGS) entry which is preliminary data.</text>
</comment>
<evidence type="ECO:0000313" key="4">
    <source>
        <dbReference type="Proteomes" id="UP000587760"/>
    </source>
</evidence>
<sequence>MILGYIGGILAIIGSLFLLLAAIGLIRMPDTYNRMQAGTKATTLGSALIFAGIALHQPGWELKMAALIIFVFLTNPLSSHALARAAHFIGMNPFVKGKSQSSRDDLKARRDEE</sequence>
<reference evidence="3 4" key="1">
    <citation type="submission" date="2020-08" db="EMBL/GenBank/DDBJ databases">
        <title>Genomic Encyclopedia of Type Strains, Phase IV (KMG-IV): sequencing the most valuable type-strain genomes for metagenomic binning, comparative biology and taxonomic classification.</title>
        <authorList>
            <person name="Goeker M."/>
        </authorList>
    </citation>
    <scope>NUCLEOTIDE SEQUENCE [LARGE SCALE GENOMIC DNA]</scope>
    <source>
        <strain evidence="3 4">DSM 2461</strain>
    </source>
</reference>
<dbReference type="RefSeq" id="WP_184746415.1">
    <property type="nucleotide sequence ID" value="NZ_JACHGJ010000003.1"/>
</dbReference>
<evidence type="ECO:0000256" key="1">
    <source>
        <dbReference type="SAM" id="MobiDB-lite"/>
    </source>
</evidence>
<dbReference type="InterPro" id="IPR005133">
    <property type="entry name" value="PhaG_MnhG_YufB"/>
</dbReference>
<dbReference type="Proteomes" id="UP000587760">
    <property type="component" value="Unassembled WGS sequence"/>
</dbReference>
<evidence type="ECO:0000256" key="2">
    <source>
        <dbReference type="SAM" id="Phobius"/>
    </source>
</evidence>
<keyword evidence="2" id="KW-1133">Transmembrane helix</keyword>
<feature type="compositionally biased region" description="Basic and acidic residues" evidence="1">
    <location>
        <begin position="101"/>
        <end position="113"/>
    </location>
</feature>
<accession>A0A841R927</accession>
<keyword evidence="2" id="KW-0472">Membrane</keyword>
<dbReference type="EMBL" id="JACHGJ010000003">
    <property type="protein sequence ID" value="MBB6480296.1"/>
    <property type="molecule type" value="Genomic_DNA"/>
</dbReference>
<feature type="transmembrane region" description="Helical" evidence="2">
    <location>
        <begin position="6"/>
        <end position="26"/>
    </location>
</feature>
<dbReference type="PANTHER" id="PTHR34703">
    <property type="entry name" value="ANTIPORTER SUBUNIT MNHG2-RELATED"/>
    <property type="match status" value="1"/>
</dbReference>
<proteinExistence type="predicted"/>
<gene>
    <name evidence="3" type="ORF">HNR50_001959</name>
</gene>
<feature type="region of interest" description="Disordered" evidence="1">
    <location>
        <begin position="94"/>
        <end position="113"/>
    </location>
</feature>
<dbReference type="Pfam" id="PF03334">
    <property type="entry name" value="PhaG_MnhG_YufB"/>
    <property type="match status" value="1"/>
</dbReference>
<evidence type="ECO:0000313" key="3">
    <source>
        <dbReference type="EMBL" id="MBB6480296.1"/>
    </source>
</evidence>
<dbReference type="GO" id="GO:0015385">
    <property type="term" value="F:sodium:proton antiporter activity"/>
    <property type="evidence" value="ECO:0007669"/>
    <property type="project" value="TreeGrafter"/>
</dbReference>
<dbReference type="NCBIfam" id="NF009314">
    <property type="entry name" value="PRK12674.1-2"/>
    <property type="match status" value="1"/>
</dbReference>
<keyword evidence="2" id="KW-0812">Transmembrane</keyword>
<name>A0A841R927_9SPIO</name>